<reference evidence="1 2" key="1">
    <citation type="submission" date="2021-11" db="EMBL/GenBank/DDBJ databases">
        <title>Lacrimispora sp. nov. NSJ-141 isolated from human feces.</title>
        <authorList>
            <person name="Abdugheni R."/>
        </authorList>
    </citation>
    <scope>NUCLEOTIDE SEQUENCE [LARGE SCALE GENOMIC DNA]</scope>
    <source>
        <strain evidence="1 2">NSJ-141</strain>
    </source>
</reference>
<dbReference type="AlphaFoldDB" id="A0AAP2RIA5"/>
<organism evidence="1 2">
    <name type="scientific">Lientehia hominis</name>
    <dbReference type="NCBI Taxonomy" id="2897778"/>
    <lineage>
        <taxon>Bacteria</taxon>
        <taxon>Bacillati</taxon>
        <taxon>Bacillota</taxon>
        <taxon>Clostridia</taxon>
        <taxon>Lachnospirales</taxon>
        <taxon>Lachnospiraceae</taxon>
        <taxon>Lientehia</taxon>
    </lineage>
</organism>
<name>A0AAP2RIA5_9FIRM</name>
<evidence type="ECO:0000313" key="1">
    <source>
        <dbReference type="EMBL" id="MCD2492734.1"/>
    </source>
</evidence>
<gene>
    <name evidence="1" type="ORF">LQE92_08845</name>
</gene>
<dbReference type="Proteomes" id="UP001299265">
    <property type="component" value="Unassembled WGS sequence"/>
</dbReference>
<dbReference type="EMBL" id="JAJNOR010000005">
    <property type="protein sequence ID" value="MCD2492734.1"/>
    <property type="molecule type" value="Genomic_DNA"/>
</dbReference>
<keyword evidence="2" id="KW-1185">Reference proteome</keyword>
<sequence>MFDMGDLKQGIVFLPDRMKKSLMGFGNTAAKDLQGKAQSNRPWTDRTGHARQRLKGYCTESEDGLRIYLAHGVDYGVKLEFGYEKRYAIIYPTLRKCGPEIMAGCRKILRGR</sequence>
<protein>
    <submittedName>
        <fullName evidence="1">Uncharacterized protein</fullName>
    </submittedName>
</protein>
<accession>A0AAP2RIA5</accession>
<dbReference type="RefSeq" id="WP_231062620.1">
    <property type="nucleotide sequence ID" value="NZ_JAJNOR010000005.1"/>
</dbReference>
<evidence type="ECO:0000313" key="2">
    <source>
        <dbReference type="Proteomes" id="UP001299265"/>
    </source>
</evidence>
<comment type="caution">
    <text evidence="1">The sequence shown here is derived from an EMBL/GenBank/DDBJ whole genome shotgun (WGS) entry which is preliminary data.</text>
</comment>
<proteinExistence type="predicted"/>